<dbReference type="Proteomes" id="UP000002051">
    <property type="component" value="Chromosome 5"/>
</dbReference>
<keyword evidence="4" id="KW-1185">Reference proteome</keyword>
<name>A0A072UPS4_MEDTR</name>
<evidence type="ECO:0000313" key="2">
    <source>
        <dbReference type="EMBL" id="KEH27835.1"/>
    </source>
</evidence>
<dbReference type="EnsemblPlants" id="KEH27835">
    <property type="protein sequence ID" value="KEH27835"/>
    <property type="gene ID" value="MTR_5g042485"/>
</dbReference>
<accession>A0A072UPS4</accession>
<gene>
    <name evidence="2" type="ordered locus">MTR_5g042485</name>
</gene>
<organism evidence="2 4">
    <name type="scientific">Medicago truncatula</name>
    <name type="common">Barrel medic</name>
    <name type="synonym">Medicago tribuloides</name>
    <dbReference type="NCBI Taxonomy" id="3880"/>
    <lineage>
        <taxon>Eukaryota</taxon>
        <taxon>Viridiplantae</taxon>
        <taxon>Streptophyta</taxon>
        <taxon>Embryophyta</taxon>
        <taxon>Tracheophyta</taxon>
        <taxon>Spermatophyta</taxon>
        <taxon>Magnoliopsida</taxon>
        <taxon>eudicotyledons</taxon>
        <taxon>Gunneridae</taxon>
        <taxon>Pentapetalae</taxon>
        <taxon>rosids</taxon>
        <taxon>fabids</taxon>
        <taxon>Fabales</taxon>
        <taxon>Fabaceae</taxon>
        <taxon>Papilionoideae</taxon>
        <taxon>50 kb inversion clade</taxon>
        <taxon>NPAAA clade</taxon>
        <taxon>Hologalegina</taxon>
        <taxon>IRL clade</taxon>
        <taxon>Trifolieae</taxon>
        <taxon>Medicago</taxon>
    </lineage>
</organism>
<sequence length="75" mass="8339">MTHTQKFFMAALMVVLLFSIGMHKTECRNVVHVKCIGSCPFAEPCDTACKRQGFVKGECTPQNFGVECCCANFKD</sequence>
<dbReference type="PaxDb" id="3880-AES96867"/>
<evidence type="ECO:0000313" key="3">
    <source>
        <dbReference type="EnsemblPlants" id="KEH27835"/>
    </source>
</evidence>
<dbReference type="HOGENOM" id="CLU_2674830_0_0_1"/>
<feature type="chain" id="PRO_5014499901" evidence="1">
    <location>
        <begin position="28"/>
        <end position="75"/>
    </location>
</feature>
<keyword evidence="1" id="KW-0732">Signal</keyword>
<reference evidence="3" key="3">
    <citation type="submission" date="2015-04" db="UniProtKB">
        <authorList>
            <consortium name="EnsemblPlants"/>
        </authorList>
    </citation>
    <scope>IDENTIFICATION</scope>
    <source>
        <strain evidence="3">cv. Jemalong A17</strain>
    </source>
</reference>
<proteinExistence type="predicted"/>
<reference evidence="2 4" key="1">
    <citation type="journal article" date="2011" name="Nature">
        <title>The Medicago genome provides insight into the evolution of rhizobial symbioses.</title>
        <authorList>
            <person name="Young N.D."/>
            <person name="Debelle F."/>
            <person name="Oldroyd G.E."/>
            <person name="Geurts R."/>
            <person name="Cannon S.B."/>
            <person name="Udvardi M.K."/>
            <person name="Benedito V.A."/>
            <person name="Mayer K.F."/>
            <person name="Gouzy J."/>
            <person name="Schoof H."/>
            <person name="Van de Peer Y."/>
            <person name="Proost S."/>
            <person name="Cook D.R."/>
            <person name="Meyers B.C."/>
            <person name="Spannagl M."/>
            <person name="Cheung F."/>
            <person name="De Mita S."/>
            <person name="Krishnakumar V."/>
            <person name="Gundlach H."/>
            <person name="Zhou S."/>
            <person name="Mudge J."/>
            <person name="Bharti A.K."/>
            <person name="Murray J.D."/>
            <person name="Naoumkina M.A."/>
            <person name="Rosen B."/>
            <person name="Silverstein K.A."/>
            <person name="Tang H."/>
            <person name="Rombauts S."/>
            <person name="Zhao P.X."/>
            <person name="Zhou P."/>
            <person name="Barbe V."/>
            <person name="Bardou P."/>
            <person name="Bechner M."/>
            <person name="Bellec A."/>
            <person name="Berger A."/>
            <person name="Berges H."/>
            <person name="Bidwell S."/>
            <person name="Bisseling T."/>
            <person name="Choisne N."/>
            <person name="Couloux A."/>
            <person name="Denny R."/>
            <person name="Deshpande S."/>
            <person name="Dai X."/>
            <person name="Doyle J.J."/>
            <person name="Dudez A.M."/>
            <person name="Farmer A.D."/>
            <person name="Fouteau S."/>
            <person name="Franken C."/>
            <person name="Gibelin C."/>
            <person name="Gish J."/>
            <person name="Goldstein S."/>
            <person name="Gonzalez A.J."/>
            <person name="Green P.J."/>
            <person name="Hallab A."/>
            <person name="Hartog M."/>
            <person name="Hua A."/>
            <person name="Humphray S.J."/>
            <person name="Jeong D.H."/>
            <person name="Jing Y."/>
            <person name="Jocker A."/>
            <person name="Kenton S.M."/>
            <person name="Kim D.J."/>
            <person name="Klee K."/>
            <person name="Lai H."/>
            <person name="Lang C."/>
            <person name="Lin S."/>
            <person name="Macmil S.L."/>
            <person name="Magdelenat G."/>
            <person name="Matthews L."/>
            <person name="McCorrison J."/>
            <person name="Monaghan E.L."/>
            <person name="Mun J.H."/>
            <person name="Najar F.Z."/>
            <person name="Nicholson C."/>
            <person name="Noirot C."/>
            <person name="O'Bleness M."/>
            <person name="Paule C.R."/>
            <person name="Poulain J."/>
            <person name="Prion F."/>
            <person name="Qin B."/>
            <person name="Qu C."/>
            <person name="Retzel E.F."/>
            <person name="Riddle C."/>
            <person name="Sallet E."/>
            <person name="Samain S."/>
            <person name="Samson N."/>
            <person name="Sanders I."/>
            <person name="Saurat O."/>
            <person name="Scarpelli C."/>
            <person name="Schiex T."/>
            <person name="Segurens B."/>
            <person name="Severin A.J."/>
            <person name="Sherrier D.J."/>
            <person name="Shi R."/>
            <person name="Sims S."/>
            <person name="Singer S.R."/>
            <person name="Sinharoy S."/>
            <person name="Sterck L."/>
            <person name="Viollet A."/>
            <person name="Wang B.B."/>
            <person name="Wang K."/>
            <person name="Wang M."/>
            <person name="Wang X."/>
            <person name="Warfsmann J."/>
            <person name="Weissenbach J."/>
            <person name="White D.D."/>
            <person name="White J.D."/>
            <person name="Wiley G.B."/>
            <person name="Wincker P."/>
            <person name="Xing Y."/>
            <person name="Yang L."/>
            <person name="Yao Z."/>
            <person name="Ying F."/>
            <person name="Zhai J."/>
            <person name="Zhou L."/>
            <person name="Zuber A."/>
            <person name="Denarie J."/>
            <person name="Dixon R.A."/>
            <person name="May G.D."/>
            <person name="Schwartz D.C."/>
            <person name="Rogers J."/>
            <person name="Quetier F."/>
            <person name="Town C.D."/>
            <person name="Roe B.A."/>
        </authorList>
    </citation>
    <scope>NUCLEOTIDE SEQUENCE [LARGE SCALE GENOMIC DNA]</scope>
    <source>
        <strain evidence="2">A17</strain>
        <strain evidence="3 4">cv. Jemalong A17</strain>
    </source>
</reference>
<reference evidence="2 4" key="2">
    <citation type="journal article" date="2014" name="BMC Genomics">
        <title>An improved genome release (version Mt4.0) for the model legume Medicago truncatula.</title>
        <authorList>
            <person name="Tang H."/>
            <person name="Krishnakumar V."/>
            <person name="Bidwell S."/>
            <person name="Rosen B."/>
            <person name="Chan A."/>
            <person name="Zhou S."/>
            <person name="Gentzbittel L."/>
            <person name="Childs K.L."/>
            <person name="Yandell M."/>
            <person name="Gundlach H."/>
            <person name="Mayer K.F."/>
            <person name="Schwartz D.C."/>
            <person name="Town C.D."/>
        </authorList>
    </citation>
    <scope>GENOME REANNOTATION</scope>
    <source>
        <strain evidence="2">A17</strain>
        <strain evidence="3 4">cv. Jemalong A17</strain>
    </source>
</reference>
<evidence type="ECO:0000256" key="1">
    <source>
        <dbReference type="SAM" id="SignalP"/>
    </source>
</evidence>
<dbReference type="EMBL" id="CM001221">
    <property type="protein sequence ID" value="KEH27835.1"/>
    <property type="molecule type" value="Genomic_DNA"/>
</dbReference>
<dbReference type="AlphaFoldDB" id="A0A072UPS4"/>
<feature type="signal peptide" evidence="1">
    <location>
        <begin position="1"/>
        <end position="27"/>
    </location>
</feature>
<evidence type="ECO:0000313" key="4">
    <source>
        <dbReference type="Proteomes" id="UP000002051"/>
    </source>
</evidence>
<protein>
    <submittedName>
        <fullName evidence="2">LCR</fullName>
    </submittedName>
</protein>